<dbReference type="AlphaFoldDB" id="A0A9N9BY21"/>
<protein>
    <submittedName>
        <fullName evidence="2">6606_t:CDS:1</fullName>
    </submittedName>
</protein>
<dbReference type="Proteomes" id="UP000789572">
    <property type="component" value="Unassembled WGS sequence"/>
</dbReference>
<dbReference type="InterPro" id="IPR024571">
    <property type="entry name" value="ERAP1-like_C_dom"/>
</dbReference>
<accession>A0A9N9BY21</accession>
<sequence>FYARYSKSMTLFGNIVRFGTQHFASEADIADIENFFKDKDTKDITRPLQQSIEKIRSNAAWLGRDAKDVKDWLGSNGYLVV</sequence>
<feature type="domain" description="ERAP1-like C-terminal" evidence="1">
    <location>
        <begin position="2"/>
        <end position="56"/>
    </location>
</feature>
<evidence type="ECO:0000313" key="2">
    <source>
        <dbReference type="EMBL" id="CAG8584941.1"/>
    </source>
</evidence>
<reference evidence="2" key="1">
    <citation type="submission" date="2021-06" db="EMBL/GenBank/DDBJ databases">
        <authorList>
            <person name="Kallberg Y."/>
            <person name="Tangrot J."/>
            <person name="Rosling A."/>
        </authorList>
    </citation>
    <scope>NUCLEOTIDE SEQUENCE</scope>
    <source>
        <strain evidence="2">IA702</strain>
    </source>
</reference>
<evidence type="ECO:0000259" key="1">
    <source>
        <dbReference type="Pfam" id="PF11838"/>
    </source>
</evidence>
<organism evidence="2 3">
    <name type="scientific">Paraglomus occultum</name>
    <dbReference type="NCBI Taxonomy" id="144539"/>
    <lineage>
        <taxon>Eukaryota</taxon>
        <taxon>Fungi</taxon>
        <taxon>Fungi incertae sedis</taxon>
        <taxon>Mucoromycota</taxon>
        <taxon>Glomeromycotina</taxon>
        <taxon>Glomeromycetes</taxon>
        <taxon>Paraglomerales</taxon>
        <taxon>Paraglomeraceae</taxon>
        <taxon>Paraglomus</taxon>
    </lineage>
</organism>
<keyword evidence="3" id="KW-1185">Reference proteome</keyword>
<dbReference type="Pfam" id="PF11838">
    <property type="entry name" value="ERAP1_C"/>
    <property type="match status" value="1"/>
</dbReference>
<gene>
    <name evidence="2" type="ORF">POCULU_LOCUS6679</name>
</gene>
<name>A0A9N9BY21_9GLOM</name>
<dbReference type="EMBL" id="CAJVPJ010001289">
    <property type="protein sequence ID" value="CAG8584941.1"/>
    <property type="molecule type" value="Genomic_DNA"/>
</dbReference>
<dbReference type="OrthoDB" id="10031169at2759"/>
<dbReference type="Gene3D" id="1.25.50.20">
    <property type="match status" value="1"/>
</dbReference>
<comment type="caution">
    <text evidence="2">The sequence shown here is derived from an EMBL/GenBank/DDBJ whole genome shotgun (WGS) entry which is preliminary data.</text>
</comment>
<proteinExistence type="predicted"/>
<feature type="non-terminal residue" evidence="2">
    <location>
        <position position="1"/>
    </location>
</feature>
<evidence type="ECO:0000313" key="3">
    <source>
        <dbReference type="Proteomes" id="UP000789572"/>
    </source>
</evidence>